<keyword evidence="4" id="KW-0472">Membrane</keyword>
<evidence type="ECO:0000313" key="6">
    <source>
        <dbReference type="EMBL" id="KAF3437730.1"/>
    </source>
</evidence>
<gene>
    <name evidence="6" type="ORF">FNV43_RR20486</name>
</gene>
<organism evidence="6 7">
    <name type="scientific">Rhamnella rubrinervis</name>
    <dbReference type="NCBI Taxonomy" id="2594499"/>
    <lineage>
        <taxon>Eukaryota</taxon>
        <taxon>Viridiplantae</taxon>
        <taxon>Streptophyta</taxon>
        <taxon>Embryophyta</taxon>
        <taxon>Tracheophyta</taxon>
        <taxon>Spermatophyta</taxon>
        <taxon>Magnoliopsida</taxon>
        <taxon>eudicotyledons</taxon>
        <taxon>Gunneridae</taxon>
        <taxon>Pentapetalae</taxon>
        <taxon>rosids</taxon>
        <taxon>fabids</taxon>
        <taxon>Rosales</taxon>
        <taxon>Rhamnaceae</taxon>
        <taxon>rhamnoid group</taxon>
        <taxon>Rhamneae</taxon>
        <taxon>Rhamnella</taxon>
    </lineage>
</organism>
<dbReference type="EMBL" id="VOIH02000009">
    <property type="protein sequence ID" value="KAF3437730.1"/>
    <property type="molecule type" value="Genomic_DNA"/>
</dbReference>
<keyword evidence="2" id="KW-1015">Disulfide bond</keyword>
<dbReference type="AlphaFoldDB" id="A0A8K0E1I4"/>
<dbReference type="NCBIfam" id="TIGR01614">
    <property type="entry name" value="PME_inhib"/>
    <property type="match status" value="1"/>
</dbReference>
<keyword evidence="7" id="KW-1185">Reference proteome</keyword>
<evidence type="ECO:0000256" key="2">
    <source>
        <dbReference type="ARBA" id="ARBA00023157"/>
    </source>
</evidence>
<protein>
    <recommendedName>
        <fullName evidence="5">Pectinesterase inhibitor domain-containing protein</fullName>
    </recommendedName>
</protein>
<comment type="caution">
    <text evidence="6">The sequence shown here is derived from an EMBL/GenBank/DDBJ whole genome shotgun (WGS) entry which is preliminary data.</text>
</comment>
<keyword evidence="1" id="KW-0732">Signal</keyword>
<dbReference type="SMART" id="SM00856">
    <property type="entry name" value="PMEI"/>
    <property type="match status" value="1"/>
</dbReference>
<feature type="domain" description="Pectinesterase inhibitor" evidence="5">
    <location>
        <begin position="30"/>
        <end position="171"/>
    </location>
</feature>
<dbReference type="CDD" id="cd14859">
    <property type="entry name" value="PMEI_like"/>
    <property type="match status" value="1"/>
</dbReference>
<keyword evidence="4" id="KW-1133">Transmembrane helix</keyword>
<dbReference type="PANTHER" id="PTHR35357">
    <property type="entry name" value="OS02G0537100 PROTEIN"/>
    <property type="match status" value="1"/>
</dbReference>
<comment type="similarity">
    <text evidence="3">Belongs to the PMEI family.</text>
</comment>
<evidence type="ECO:0000259" key="5">
    <source>
        <dbReference type="SMART" id="SM00856"/>
    </source>
</evidence>
<keyword evidence="4" id="KW-0812">Transmembrane</keyword>
<accession>A0A8K0E1I4</accession>
<evidence type="ECO:0000256" key="3">
    <source>
        <dbReference type="ARBA" id="ARBA00038471"/>
    </source>
</evidence>
<dbReference type="InterPro" id="IPR006501">
    <property type="entry name" value="Pectinesterase_inhib_dom"/>
</dbReference>
<dbReference type="PANTHER" id="PTHR35357:SF8">
    <property type="entry name" value="OS01G0111000 PROTEIN"/>
    <property type="match status" value="1"/>
</dbReference>
<name>A0A8K0E1I4_9ROSA</name>
<evidence type="ECO:0000256" key="1">
    <source>
        <dbReference type="ARBA" id="ARBA00022729"/>
    </source>
</evidence>
<dbReference type="Pfam" id="PF04043">
    <property type="entry name" value="PMEI"/>
    <property type="match status" value="1"/>
</dbReference>
<dbReference type="Proteomes" id="UP000796880">
    <property type="component" value="Unassembled WGS sequence"/>
</dbReference>
<dbReference type="SUPFAM" id="SSF101148">
    <property type="entry name" value="Plant invertase/pectin methylesterase inhibitor"/>
    <property type="match status" value="1"/>
</dbReference>
<proteinExistence type="inferred from homology"/>
<reference evidence="6" key="1">
    <citation type="submission" date="2020-03" db="EMBL/GenBank/DDBJ databases">
        <title>A high-quality chromosome-level genome assembly of a woody plant with both climbing and erect habits, Rhamnella rubrinervis.</title>
        <authorList>
            <person name="Lu Z."/>
            <person name="Yang Y."/>
            <person name="Zhu X."/>
            <person name="Sun Y."/>
        </authorList>
    </citation>
    <scope>NUCLEOTIDE SEQUENCE</scope>
    <source>
        <strain evidence="6">BYM</strain>
        <tissue evidence="6">Leaf</tissue>
    </source>
</reference>
<dbReference type="OrthoDB" id="1595732at2759"/>
<dbReference type="InterPro" id="IPR035513">
    <property type="entry name" value="Invertase/methylesterase_inhib"/>
</dbReference>
<dbReference type="GO" id="GO:0004857">
    <property type="term" value="F:enzyme inhibitor activity"/>
    <property type="evidence" value="ECO:0007669"/>
    <property type="project" value="InterPro"/>
</dbReference>
<evidence type="ECO:0000256" key="4">
    <source>
        <dbReference type="SAM" id="Phobius"/>
    </source>
</evidence>
<dbReference type="Gene3D" id="1.20.140.40">
    <property type="entry name" value="Invertase/pectin methylesterase inhibitor family protein"/>
    <property type="match status" value="1"/>
</dbReference>
<feature type="transmembrane region" description="Helical" evidence="4">
    <location>
        <begin position="6"/>
        <end position="30"/>
    </location>
</feature>
<sequence length="177" mass="18893">MAPSSSSLSMLFLMIMISSSSLPFFILVAGDEALIEKACKTTIYPDLCISTIKSDGSSSTADTKGLVGIVIKKAEGIAADATAFIAKNLSAYGQAGELCENHYVSAKQSLDESLKDLEANQFNSAGMKSSEARESTKTCVSDFGRFGVAYPVELKQREEVFEHLCDIASTIIAKLLV</sequence>
<evidence type="ECO:0000313" key="7">
    <source>
        <dbReference type="Proteomes" id="UP000796880"/>
    </source>
</evidence>